<dbReference type="EMBL" id="JANAVB010025399">
    <property type="protein sequence ID" value="KAJ6820629.1"/>
    <property type="molecule type" value="Genomic_DNA"/>
</dbReference>
<feature type="region of interest" description="Disordered" evidence="1">
    <location>
        <begin position="42"/>
        <end position="106"/>
    </location>
</feature>
<feature type="compositionally biased region" description="Basic residues" evidence="1">
    <location>
        <begin position="64"/>
        <end position="76"/>
    </location>
</feature>
<dbReference type="AlphaFoldDB" id="A0AAX6FVZ5"/>
<evidence type="ECO:0000313" key="4">
    <source>
        <dbReference type="Proteomes" id="UP001140949"/>
    </source>
</evidence>
<name>A0AAX6FVZ5_IRIPA</name>
<evidence type="ECO:0000313" key="2">
    <source>
        <dbReference type="EMBL" id="KAJ6812159.1"/>
    </source>
</evidence>
<keyword evidence="4" id="KW-1185">Reference proteome</keyword>
<comment type="caution">
    <text evidence="3">The sequence shown here is derived from an EMBL/GenBank/DDBJ whole genome shotgun (WGS) entry which is preliminary data.</text>
</comment>
<dbReference type="Proteomes" id="UP001140949">
    <property type="component" value="Unassembled WGS sequence"/>
</dbReference>
<gene>
    <name evidence="2" type="ORF">M6B38_150110</name>
    <name evidence="3" type="ORF">M6B38_395975</name>
</gene>
<protein>
    <submittedName>
        <fullName evidence="3">Uncharacterized protein</fullName>
    </submittedName>
</protein>
<evidence type="ECO:0000313" key="3">
    <source>
        <dbReference type="EMBL" id="KAJ6820629.1"/>
    </source>
</evidence>
<feature type="compositionally biased region" description="Basic residues" evidence="1">
    <location>
        <begin position="85"/>
        <end position="99"/>
    </location>
</feature>
<evidence type="ECO:0000256" key="1">
    <source>
        <dbReference type="SAM" id="MobiDB-lite"/>
    </source>
</evidence>
<accession>A0AAX6FVZ5</accession>
<organism evidence="3 4">
    <name type="scientific">Iris pallida</name>
    <name type="common">Sweet iris</name>
    <dbReference type="NCBI Taxonomy" id="29817"/>
    <lineage>
        <taxon>Eukaryota</taxon>
        <taxon>Viridiplantae</taxon>
        <taxon>Streptophyta</taxon>
        <taxon>Embryophyta</taxon>
        <taxon>Tracheophyta</taxon>
        <taxon>Spermatophyta</taxon>
        <taxon>Magnoliopsida</taxon>
        <taxon>Liliopsida</taxon>
        <taxon>Asparagales</taxon>
        <taxon>Iridaceae</taxon>
        <taxon>Iridoideae</taxon>
        <taxon>Irideae</taxon>
        <taxon>Iris</taxon>
    </lineage>
</organism>
<reference evidence="3" key="2">
    <citation type="submission" date="2023-04" db="EMBL/GenBank/DDBJ databases">
        <authorList>
            <person name="Bruccoleri R.E."/>
            <person name="Oakeley E.J."/>
            <person name="Faust A.-M."/>
            <person name="Dessus-Babus S."/>
            <person name="Altorfer M."/>
            <person name="Burckhardt D."/>
            <person name="Oertli M."/>
            <person name="Naumann U."/>
            <person name="Petersen F."/>
            <person name="Wong J."/>
        </authorList>
    </citation>
    <scope>NUCLEOTIDE SEQUENCE</scope>
    <source>
        <strain evidence="3">GSM-AAB239-AS_SAM_17_03QT</strain>
        <tissue evidence="3">Leaf</tissue>
    </source>
</reference>
<reference evidence="3" key="1">
    <citation type="journal article" date="2023" name="GigaByte">
        <title>Genome assembly of the bearded iris, Iris pallida Lam.</title>
        <authorList>
            <person name="Bruccoleri R.E."/>
            <person name="Oakeley E.J."/>
            <person name="Faust A.M.E."/>
            <person name="Altorfer M."/>
            <person name="Dessus-Babus S."/>
            <person name="Burckhardt D."/>
            <person name="Oertli M."/>
            <person name="Naumann U."/>
            <person name="Petersen F."/>
            <person name="Wong J."/>
        </authorList>
    </citation>
    <scope>NUCLEOTIDE SEQUENCE</scope>
    <source>
        <strain evidence="3">GSM-AAB239-AS_SAM_17_03QT</strain>
    </source>
</reference>
<sequence>MLGKEIAGGSRRRSKVVRSALVLGCGGKSPPASEGLRIDTTHEMEGGSVLPTCGSGSHGEHRRDGRSHRPARRRSLHGGAESSRQRRRRSGVRRRRSRAGGREGGR</sequence>
<proteinExistence type="predicted"/>
<dbReference type="EMBL" id="JANAVB010031344">
    <property type="protein sequence ID" value="KAJ6812159.1"/>
    <property type="molecule type" value="Genomic_DNA"/>
</dbReference>